<dbReference type="InterPro" id="IPR008978">
    <property type="entry name" value="HSP20-like_chaperone"/>
</dbReference>
<dbReference type="Gene3D" id="2.60.40.790">
    <property type="match status" value="1"/>
</dbReference>
<dbReference type="SUPFAM" id="SSF49764">
    <property type="entry name" value="HSP20-like chaperones"/>
    <property type="match status" value="1"/>
</dbReference>
<dbReference type="AlphaFoldDB" id="A0A918XGP4"/>
<organism evidence="5 6">
    <name type="scientific">Nocardiopsis kunsanensis</name>
    <dbReference type="NCBI Taxonomy" id="141693"/>
    <lineage>
        <taxon>Bacteria</taxon>
        <taxon>Bacillati</taxon>
        <taxon>Actinomycetota</taxon>
        <taxon>Actinomycetes</taxon>
        <taxon>Streptosporangiales</taxon>
        <taxon>Nocardiopsidaceae</taxon>
        <taxon>Nocardiopsis</taxon>
    </lineage>
</organism>
<evidence type="ECO:0000313" key="5">
    <source>
        <dbReference type="EMBL" id="GHD29859.1"/>
    </source>
</evidence>
<evidence type="ECO:0000256" key="1">
    <source>
        <dbReference type="PROSITE-ProRule" id="PRU00285"/>
    </source>
</evidence>
<dbReference type="Proteomes" id="UP000654947">
    <property type="component" value="Unassembled WGS sequence"/>
</dbReference>
<dbReference type="CDD" id="cd06464">
    <property type="entry name" value="ACD_sHsps-like"/>
    <property type="match status" value="1"/>
</dbReference>
<dbReference type="RefSeq" id="WP_193518202.1">
    <property type="nucleotide sequence ID" value="NZ_BMXL01000017.1"/>
</dbReference>
<feature type="domain" description="SHSP" evidence="4">
    <location>
        <begin position="42"/>
        <end position="154"/>
    </location>
</feature>
<dbReference type="PROSITE" id="PS01031">
    <property type="entry name" value="SHSP"/>
    <property type="match status" value="1"/>
</dbReference>
<evidence type="ECO:0000256" key="2">
    <source>
        <dbReference type="RuleBase" id="RU003616"/>
    </source>
</evidence>
<dbReference type="Pfam" id="PF00011">
    <property type="entry name" value="HSP20"/>
    <property type="match status" value="1"/>
</dbReference>
<reference evidence="5 6" key="1">
    <citation type="journal article" date="2014" name="Int. J. Syst. Evol. Microbiol.">
        <title>Complete genome sequence of Corynebacterium casei LMG S-19264T (=DSM 44701T), isolated from a smear-ripened cheese.</title>
        <authorList>
            <consortium name="US DOE Joint Genome Institute (JGI-PGF)"/>
            <person name="Walter F."/>
            <person name="Albersmeier A."/>
            <person name="Kalinowski J."/>
            <person name="Ruckert C."/>
        </authorList>
    </citation>
    <scope>NUCLEOTIDE SEQUENCE [LARGE SCALE GENOMIC DNA]</scope>
    <source>
        <strain evidence="5 6">KCTC 19473</strain>
    </source>
</reference>
<evidence type="ECO:0000259" key="4">
    <source>
        <dbReference type="PROSITE" id="PS01031"/>
    </source>
</evidence>
<keyword evidence="6" id="KW-1185">Reference proteome</keyword>
<evidence type="ECO:0000256" key="3">
    <source>
        <dbReference type="SAM" id="MobiDB-lite"/>
    </source>
</evidence>
<sequence>MDTTRELRRSTFTSPLRSLWGLVREMNRIADSTTCHEMAQARSGPETWRPFADFLVSGNELLIRCELDGVSRDDIEVTYTGDSLLVTGECDHGAGGGPAHHRSERCRGSFRREIPLEPGITQEDVDAELSDGLLWITVQSTTTPSAEAVDIPVTTAAQVPAPRPSAETAPSGGVPQEA</sequence>
<gene>
    <name evidence="5" type="ORF">GCM10007147_31150</name>
</gene>
<comment type="similarity">
    <text evidence="1 2">Belongs to the small heat shock protein (HSP20) family.</text>
</comment>
<proteinExistence type="inferred from homology"/>
<comment type="caution">
    <text evidence="5">The sequence shown here is derived from an EMBL/GenBank/DDBJ whole genome shotgun (WGS) entry which is preliminary data.</text>
</comment>
<evidence type="ECO:0000313" key="6">
    <source>
        <dbReference type="Proteomes" id="UP000654947"/>
    </source>
</evidence>
<dbReference type="InterPro" id="IPR002068">
    <property type="entry name" value="A-crystallin/Hsp20_dom"/>
</dbReference>
<accession>A0A918XGP4</accession>
<dbReference type="EMBL" id="BMXL01000017">
    <property type="protein sequence ID" value="GHD29859.1"/>
    <property type="molecule type" value="Genomic_DNA"/>
</dbReference>
<name>A0A918XGP4_9ACTN</name>
<feature type="region of interest" description="Disordered" evidence="3">
    <location>
        <begin position="147"/>
        <end position="178"/>
    </location>
</feature>
<protein>
    <recommendedName>
        <fullName evidence="4">SHSP domain-containing protein</fullName>
    </recommendedName>
</protein>